<comment type="caution">
    <text evidence="2">The sequence shown here is derived from an EMBL/GenBank/DDBJ whole genome shotgun (WGS) entry which is preliminary data.</text>
</comment>
<evidence type="ECO:0000259" key="1">
    <source>
        <dbReference type="Pfam" id="PF14838"/>
    </source>
</evidence>
<dbReference type="InterPro" id="IPR040316">
    <property type="entry name" value="INTS5"/>
</dbReference>
<dbReference type="AlphaFoldDB" id="A0A7L3M0P7"/>
<accession>A0A7L3M0P7</accession>
<dbReference type="Proteomes" id="UP000582182">
    <property type="component" value="Unassembled WGS sequence"/>
</dbReference>
<feature type="non-terminal residue" evidence="2">
    <location>
        <position position="1"/>
    </location>
</feature>
<gene>
    <name evidence="2" type="primary">Ints5_0</name>
    <name evidence="2" type="ORF">TURVEL_R14099</name>
</gene>
<protein>
    <submittedName>
        <fullName evidence="2">INT5 protein</fullName>
    </submittedName>
</protein>
<dbReference type="GO" id="GO:0034472">
    <property type="term" value="P:snRNA 3'-end processing"/>
    <property type="evidence" value="ECO:0007669"/>
    <property type="project" value="TreeGrafter"/>
</dbReference>
<evidence type="ECO:0000313" key="3">
    <source>
        <dbReference type="Proteomes" id="UP000582182"/>
    </source>
</evidence>
<organism evidence="2 3">
    <name type="scientific">Turnix velox</name>
    <name type="common">Little buttonquail</name>
    <dbReference type="NCBI Taxonomy" id="2529409"/>
    <lineage>
        <taxon>Eukaryota</taxon>
        <taxon>Metazoa</taxon>
        <taxon>Chordata</taxon>
        <taxon>Craniata</taxon>
        <taxon>Vertebrata</taxon>
        <taxon>Euteleostomi</taxon>
        <taxon>Archelosauria</taxon>
        <taxon>Archosauria</taxon>
        <taxon>Dinosauria</taxon>
        <taxon>Saurischia</taxon>
        <taxon>Theropoda</taxon>
        <taxon>Coelurosauria</taxon>
        <taxon>Aves</taxon>
        <taxon>Neognathae</taxon>
        <taxon>Neoaves</taxon>
        <taxon>Charadriiformes</taxon>
        <taxon>Turnicidae</taxon>
        <taxon>Turnix</taxon>
    </lineage>
</organism>
<dbReference type="PANTHER" id="PTHR31697:SF2">
    <property type="entry name" value="INTEGRATOR COMPLEX SUBUNIT 5"/>
    <property type="match status" value="1"/>
</dbReference>
<dbReference type="Pfam" id="PF14838">
    <property type="entry name" value="INTS5_C"/>
    <property type="match status" value="1"/>
</dbReference>
<dbReference type="OrthoDB" id="69088at2759"/>
<dbReference type="PANTHER" id="PTHR31697">
    <property type="entry name" value="INTEGRATOR COMPLEX SUBUNIT 5"/>
    <property type="match status" value="1"/>
</dbReference>
<feature type="domain" description="Integrator complex subunit 5 C-terminal" evidence="1">
    <location>
        <begin position="3"/>
        <end position="222"/>
    </location>
</feature>
<dbReference type="EMBL" id="VZTY01040066">
    <property type="protein sequence ID" value="NXU59924.1"/>
    <property type="molecule type" value="Genomic_DNA"/>
</dbReference>
<reference evidence="2 3" key="1">
    <citation type="submission" date="2019-09" db="EMBL/GenBank/DDBJ databases">
        <title>Bird 10,000 Genomes (B10K) Project - Family phase.</title>
        <authorList>
            <person name="Zhang G."/>
        </authorList>
    </citation>
    <scope>NUCLEOTIDE SEQUENCE [LARGE SCALE GENOMIC DNA]</scope>
    <source>
        <strain evidence="2">B10K-DU-029-46</strain>
    </source>
</reference>
<sequence length="223" mass="22855">ASTQQFFHFLAQKNPSGVFFAGKLLSRLSSHSPAASKTLLRLLVEGALRGSTSALFGAKTPQNGMGGDEKIPPQAGKNLSLLDTNRHFAPALNSTGGGGVWAVFHAGVIGKGLKPPHFGGVGDEEEEGGGEEVGCNTQVFLSVLLRCCFAGGGGKIGGKKGDVGGMLGDRDGVVVPAEAAKAVALAVVEAVCPEVAGGELVWPPEDPSRGGVERDLGICRHFR</sequence>
<name>A0A7L3M0P7_9CHAR</name>
<feature type="non-terminal residue" evidence="2">
    <location>
        <position position="223"/>
    </location>
</feature>
<dbReference type="GO" id="GO:0032039">
    <property type="term" value="C:integrator complex"/>
    <property type="evidence" value="ECO:0007669"/>
    <property type="project" value="InterPro"/>
</dbReference>
<proteinExistence type="predicted"/>
<keyword evidence="3" id="KW-1185">Reference proteome</keyword>
<evidence type="ECO:0000313" key="2">
    <source>
        <dbReference type="EMBL" id="NXU59924.1"/>
    </source>
</evidence>
<dbReference type="InterPro" id="IPR029444">
    <property type="entry name" value="INTS5_C"/>
</dbReference>